<proteinExistence type="predicted"/>
<keyword evidence="1" id="KW-0472">Membrane</keyword>
<protein>
    <submittedName>
        <fullName evidence="2">Uncharacterized protein</fullName>
    </submittedName>
</protein>
<feature type="transmembrane region" description="Helical" evidence="1">
    <location>
        <begin position="203"/>
        <end position="228"/>
    </location>
</feature>
<reference evidence="2 3" key="1">
    <citation type="submission" date="2024-01" db="EMBL/GenBank/DDBJ databases">
        <title>A draft genome for the cacao thread blight pathogen Marasmiellus scandens.</title>
        <authorList>
            <person name="Baruah I.K."/>
            <person name="Leung J."/>
            <person name="Bukari Y."/>
            <person name="Amoako-Attah I."/>
            <person name="Meinhardt L.W."/>
            <person name="Bailey B.A."/>
            <person name="Cohen S.P."/>
        </authorList>
    </citation>
    <scope>NUCLEOTIDE SEQUENCE [LARGE SCALE GENOMIC DNA]</scope>
    <source>
        <strain evidence="2 3">GH-19</strain>
    </source>
</reference>
<dbReference type="Proteomes" id="UP001498398">
    <property type="component" value="Unassembled WGS sequence"/>
</dbReference>
<evidence type="ECO:0000313" key="3">
    <source>
        <dbReference type="Proteomes" id="UP001498398"/>
    </source>
</evidence>
<keyword evidence="1" id="KW-1133">Transmembrane helix</keyword>
<sequence length="326" mass="35725">MVGWAAAQWKETQILVRDYGLTTKQAYFLAMGGVVVQNTSGNIRPITINDLYRDSRNNHDAGLVAFIRQHSDADINDRSKSDGVSKCVVTIQLVWFIIQCVARAIEGLAITELEVSTVAIAVPGVVASLLWFSKPLAVTIPILFTGNWSFEFPGNTQRQEDESKWAKSLNSILVLDSSLDDLIEMGCVSDFYVVTAPEDGVELLPYGVACLTGVVFGAIHCLAWNFTFITVAEKQLWRTASVIVASLPAFIPASTLLLAAAAAFLIPTGFWNKMLLSLAKKVVEISGFLYCAARLTLLALVFAELRDLSPGIYKAIQWVRLIPHIN</sequence>
<evidence type="ECO:0000313" key="2">
    <source>
        <dbReference type="EMBL" id="KAK7455880.1"/>
    </source>
</evidence>
<gene>
    <name evidence="2" type="ORF">VKT23_010917</name>
</gene>
<keyword evidence="1" id="KW-0812">Transmembrane</keyword>
<name>A0ABR1JFQ7_9AGAR</name>
<dbReference type="PANTHER" id="PTHR35043">
    <property type="entry name" value="TRANSCRIPTION FACTOR DOMAIN-CONTAINING PROTEIN"/>
    <property type="match status" value="1"/>
</dbReference>
<keyword evidence="3" id="KW-1185">Reference proteome</keyword>
<organism evidence="2 3">
    <name type="scientific">Marasmiellus scandens</name>
    <dbReference type="NCBI Taxonomy" id="2682957"/>
    <lineage>
        <taxon>Eukaryota</taxon>
        <taxon>Fungi</taxon>
        <taxon>Dikarya</taxon>
        <taxon>Basidiomycota</taxon>
        <taxon>Agaricomycotina</taxon>
        <taxon>Agaricomycetes</taxon>
        <taxon>Agaricomycetidae</taxon>
        <taxon>Agaricales</taxon>
        <taxon>Marasmiineae</taxon>
        <taxon>Omphalotaceae</taxon>
        <taxon>Marasmiellus</taxon>
    </lineage>
</organism>
<feature type="transmembrane region" description="Helical" evidence="1">
    <location>
        <begin position="240"/>
        <end position="265"/>
    </location>
</feature>
<feature type="transmembrane region" description="Helical" evidence="1">
    <location>
        <begin position="285"/>
        <end position="305"/>
    </location>
</feature>
<evidence type="ECO:0000256" key="1">
    <source>
        <dbReference type="SAM" id="Phobius"/>
    </source>
</evidence>
<dbReference type="EMBL" id="JBANRG010000022">
    <property type="protein sequence ID" value="KAK7455880.1"/>
    <property type="molecule type" value="Genomic_DNA"/>
</dbReference>
<accession>A0ABR1JFQ7</accession>
<comment type="caution">
    <text evidence="2">The sequence shown here is derived from an EMBL/GenBank/DDBJ whole genome shotgun (WGS) entry which is preliminary data.</text>
</comment>
<dbReference type="PANTHER" id="PTHR35043:SF7">
    <property type="entry name" value="TRANSCRIPTION FACTOR DOMAIN-CONTAINING PROTEIN"/>
    <property type="match status" value="1"/>
</dbReference>